<evidence type="ECO:0000256" key="1">
    <source>
        <dbReference type="SAM" id="Phobius"/>
    </source>
</evidence>
<dbReference type="Proteomes" id="UP000219947">
    <property type="component" value="Unassembled WGS sequence"/>
</dbReference>
<evidence type="ECO:0008006" key="4">
    <source>
        <dbReference type="Google" id="ProtNLM"/>
    </source>
</evidence>
<protein>
    <recommendedName>
        <fullName evidence="4">Tetratricopeptide repeat protein</fullName>
    </recommendedName>
</protein>
<comment type="caution">
    <text evidence="2">The sequence shown here is derived from an EMBL/GenBank/DDBJ whole genome shotgun (WGS) entry which is preliminary data.</text>
</comment>
<dbReference type="RefSeq" id="WP_098042137.1">
    <property type="nucleotide sequence ID" value="NZ_CAURLQ010000003.1"/>
</dbReference>
<sequence length="325" mass="36735">MTSLTYPQKTVGAHTVHSVPNLDYWRNSVLDYLDDSDDINLYFAAQKLNVLAPEDPVGLYGLACAQRYRGELNTAYFNVIQARRRLAYNSGFPVTYEEALELEAAIAVDLGHIATAIDRYGELIELNPLEPNYVSARAKLFDTAENMTVSAHKRRQGQDDSSLADAQTSLFLRAAEAHAIELEGKPVFVSYEAALEASKALRRIRDIQRAPQNLRMRYTELQSAVTYALRRNFVRYQWWQFCLYVLCGMTLPGSVMNNIAKDIAEKGSAGVFSGIFTSIMMISLFILVGLYFFYPVGHKYNARRVRKRDAKLRAEMLEEPEGISS</sequence>
<keyword evidence="1" id="KW-1133">Transmembrane helix</keyword>
<evidence type="ECO:0000313" key="3">
    <source>
        <dbReference type="Proteomes" id="UP000219947"/>
    </source>
</evidence>
<organism evidence="2 3">
    <name type="scientific">Rothia dentocariosa</name>
    <dbReference type="NCBI Taxonomy" id="2047"/>
    <lineage>
        <taxon>Bacteria</taxon>
        <taxon>Bacillati</taxon>
        <taxon>Actinomycetota</taxon>
        <taxon>Actinomycetes</taxon>
        <taxon>Micrococcales</taxon>
        <taxon>Micrococcaceae</taxon>
        <taxon>Rothia</taxon>
    </lineage>
</organism>
<feature type="transmembrane region" description="Helical" evidence="1">
    <location>
        <begin position="271"/>
        <end position="294"/>
    </location>
</feature>
<dbReference type="EMBL" id="PDEV01000001">
    <property type="protein sequence ID" value="PEN16493.1"/>
    <property type="molecule type" value="Genomic_DNA"/>
</dbReference>
<keyword evidence="1" id="KW-0472">Membrane</keyword>
<keyword evidence="1" id="KW-0812">Transmembrane</keyword>
<reference evidence="2" key="1">
    <citation type="submission" date="2017-10" db="EMBL/GenBank/DDBJ databases">
        <title>Kefir isolates.</title>
        <authorList>
            <person name="Kim Y."/>
            <person name="Blasche S."/>
        </authorList>
    </citation>
    <scope>NUCLEOTIDE SEQUENCE [LARGE SCALE GENOMIC DNA]</scope>
    <source>
        <strain evidence="2">OG2-2</strain>
    </source>
</reference>
<evidence type="ECO:0000313" key="2">
    <source>
        <dbReference type="EMBL" id="PEN16493.1"/>
    </source>
</evidence>
<proteinExistence type="predicted"/>
<gene>
    <name evidence="2" type="ORF">CRM92_00125</name>
</gene>
<name>A0A2A8D6R8_9MICC</name>
<feature type="transmembrane region" description="Helical" evidence="1">
    <location>
        <begin position="238"/>
        <end position="259"/>
    </location>
</feature>
<keyword evidence="3" id="KW-1185">Reference proteome</keyword>
<dbReference type="AlphaFoldDB" id="A0A2A8D6R8"/>
<accession>A0A2A8D6R8</accession>